<evidence type="ECO:0008006" key="5">
    <source>
        <dbReference type="Google" id="ProtNLM"/>
    </source>
</evidence>
<evidence type="ECO:0000313" key="3">
    <source>
        <dbReference type="EMBL" id="GGD89094.1"/>
    </source>
</evidence>
<dbReference type="Gene3D" id="2.120.10.30">
    <property type="entry name" value="TolB, C-terminal domain"/>
    <property type="match status" value="1"/>
</dbReference>
<accession>A0A8J2VA00</accession>
<dbReference type="Proteomes" id="UP000652231">
    <property type="component" value="Unassembled WGS sequence"/>
</dbReference>
<keyword evidence="1 2" id="KW-0732">Signal</keyword>
<feature type="chain" id="PRO_5035279834" description="Secretion system C-terminal sorting domain-containing protein" evidence="2">
    <location>
        <begin position="22"/>
        <end position="377"/>
    </location>
</feature>
<feature type="signal peptide" evidence="2">
    <location>
        <begin position="1"/>
        <end position="21"/>
    </location>
</feature>
<protein>
    <recommendedName>
        <fullName evidence="5">Secretion system C-terminal sorting domain-containing protein</fullName>
    </recommendedName>
</protein>
<dbReference type="GO" id="GO:0008270">
    <property type="term" value="F:zinc ion binding"/>
    <property type="evidence" value="ECO:0007669"/>
    <property type="project" value="UniProtKB-KW"/>
</dbReference>
<proteinExistence type="predicted"/>
<dbReference type="AlphaFoldDB" id="A0A8J2VA00"/>
<dbReference type="EMBL" id="BMGK01000004">
    <property type="protein sequence ID" value="GGD89094.1"/>
    <property type="molecule type" value="Genomic_DNA"/>
</dbReference>
<organism evidence="3 4">
    <name type="scientific">Planktosalinus lacus</name>
    <dbReference type="NCBI Taxonomy" id="1526573"/>
    <lineage>
        <taxon>Bacteria</taxon>
        <taxon>Pseudomonadati</taxon>
        <taxon>Bacteroidota</taxon>
        <taxon>Flavobacteriia</taxon>
        <taxon>Flavobacteriales</taxon>
        <taxon>Flavobacteriaceae</taxon>
        <taxon>Planktosalinus</taxon>
    </lineage>
</organism>
<evidence type="ECO:0000256" key="1">
    <source>
        <dbReference type="ARBA" id="ARBA00022729"/>
    </source>
</evidence>
<evidence type="ECO:0000256" key="2">
    <source>
        <dbReference type="SAM" id="SignalP"/>
    </source>
</evidence>
<reference evidence="3" key="1">
    <citation type="journal article" date="2014" name="Int. J. Syst. Evol. Microbiol.">
        <title>Complete genome sequence of Corynebacterium casei LMG S-19264T (=DSM 44701T), isolated from a smear-ripened cheese.</title>
        <authorList>
            <consortium name="US DOE Joint Genome Institute (JGI-PGF)"/>
            <person name="Walter F."/>
            <person name="Albersmeier A."/>
            <person name="Kalinowski J."/>
            <person name="Ruckert C."/>
        </authorList>
    </citation>
    <scope>NUCLEOTIDE SEQUENCE</scope>
    <source>
        <strain evidence="3">CGMCC 1.12924</strain>
    </source>
</reference>
<dbReference type="RefSeq" id="WP_188440402.1">
    <property type="nucleotide sequence ID" value="NZ_BMGK01000004.1"/>
</dbReference>
<comment type="caution">
    <text evidence="3">The sequence shown here is derived from an EMBL/GenBank/DDBJ whole genome shotgun (WGS) entry which is preliminary data.</text>
</comment>
<evidence type="ECO:0000313" key="4">
    <source>
        <dbReference type="Proteomes" id="UP000652231"/>
    </source>
</evidence>
<reference evidence="3" key="2">
    <citation type="submission" date="2020-09" db="EMBL/GenBank/DDBJ databases">
        <authorList>
            <person name="Sun Q."/>
            <person name="Zhou Y."/>
        </authorList>
    </citation>
    <scope>NUCLEOTIDE SEQUENCE</scope>
    <source>
        <strain evidence="3">CGMCC 1.12924</strain>
    </source>
</reference>
<dbReference type="InterPro" id="IPR011042">
    <property type="entry name" value="6-blade_b-propeller_TolB-like"/>
</dbReference>
<name>A0A8J2VA00_9FLAO</name>
<dbReference type="SUPFAM" id="SSF101898">
    <property type="entry name" value="NHL repeat"/>
    <property type="match status" value="1"/>
</dbReference>
<keyword evidence="4" id="KW-1185">Reference proteome</keyword>
<gene>
    <name evidence="3" type="ORF">GCM10011312_11220</name>
</gene>
<dbReference type="NCBIfam" id="TIGR04183">
    <property type="entry name" value="Por_Secre_tail"/>
    <property type="match status" value="1"/>
</dbReference>
<dbReference type="InterPro" id="IPR026444">
    <property type="entry name" value="Secre_tail"/>
</dbReference>
<sequence>MKTKALFFLVVLLTLTFEFSAQNTHYIYVSDAGGFTSQPWQILRYDLDGTNPQVYISNQDFVANGVGWPQDILFLEDQNVVLISCLVGNKITKHDADSGAYIDDFATIPGGPTRMKIGTDDLIYVLQWSATNNKVLRFQQDGTALGEYTDVGVARSIGMDWDNAGNMYISSYSGSYVQKFDTNGMFMEEFINTELAGPTNIMFEGNGNLLALNWSGNNVKRFDASGNFLGTFTTSITQPEGITVHPVNDNYLIGNGGNGSVDMFQSDGTFVESTIPSGSGGLMQPNAVVIRDATLSTESFIKPKVFVTPTFGSEFKLNTTETQFLDSLELYNTQGEKVASLPLDVTIWNADRLSEGLYILTATKGDSKFSQKIIVQK</sequence>
<dbReference type="InterPro" id="IPR050952">
    <property type="entry name" value="TRIM-NHL_E3_ligases"/>
</dbReference>
<dbReference type="PANTHER" id="PTHR24104">
    <property type="entry name" value="E3 UBIQUITIN-PROTEIN LIGASE NHLRC1-RELATED"/>
    <property type="match status" value="1"/>
</dbReference>
<dbReference type="PANTHER" id="PTHR24104:SF25">
    <property type="entry name" value="PROTEIN LIN-41"/>
    <property type="match status" value="1"/>
</dbReference>